<proteinExistence type="predicted"/>
<sequence>MAVASGVWTYLGAWGYVWVAVVIAGALALGILVVALLSRRTRHRLPGLPLYLDEADAIAICQTGGYGEVAKRAVKDITGANKDGALGKEGWWFKFGGSHTFTQESTYDVEATANKIISYVIQALENQDGIVDVDLAKGTIRGDKAWRKTRAHQLAMIGQEYVAVHGTFKVSSQTDKETVLTAPINTPRRADLRVTCDERSLRRDKVPKDEFSAWCLGKYVSWKEETGEIVIRPVALFQ</sequence>
<reference evidence="2 3" key="1">
    <citation type="submission" date="2021-12" db="EMBL/GenBank/DDBJ databases">
        <title>Genome sequence of Kibdelosporangium philippinense ATCC 49844.</title>
        <authorList>
            <person name="Fedorov E.A."/>
            <person name="Omeragic M."/>
            <person name="Shalygina K.F."/>
            <person name="Maclea K.S."/>
        </authorList>
    </citation>
    <scope>NUCLEOTIDE SEQUENCE [LARGE SCALE GENOMIC DNA]</scope>
    <source>
        <strain evidence="2 3">ATCC 49844</strain>
    </source>
</reference>
<protein>
    <submittedName>
        <fullName evidence="2">Uncharacterized protein</fullName>
    </submittedName>
</protein>
<gene>
    <name evidence="2" type="ORF">LWC34_49820</name>
</gene>
<evidence type="ECO:0000313" key="2">
    <source>
        <dbReference type="EMBL" id="MCE7010851.1"/>
    </source>
</evidence>
<keyword evidence="1" id="KW-0812">Transmembrane</keyword>
<evidence type="ECO:0000256" key="1">
    <source>
        <dbReference type="SAM" id="Phobius"/>
    </source>
</evidence>
<accession>A0ABS8ZT21</accession>
<comment type="caution">
    <text evidence="2">The sequence shown here is derived from an EMBL/GenBank/DDBJ whole genome shotgun (WGS) entry which is preliminary data.</text>
</comment>
<keyword evidence="1" id="KW-1133">Transmembrane helix</keyword>
<dbReference type="RefSeq" id="WP_233733113.1">
    <property type="nucleotide sequence ID" value="NZ_JAJVCN010000004.1"/>
</dbReference>
<feature type="transmembrane region" description="Helical" evidence="1">
    <location>
        <begin position="15"/>
        <end position="37"/>
    </location>
</feature>
<organism evidence="2 3">
    <name type="scientific">Kibdelosporangium philippinense</name>
    <dbReference type="NCBI Taxonomy" id="211113"/>
    <lineage>
        <taxon>Bacteria</taxon>
        <taxon>Bacillati</taxon>
        <taxon>Actinomycetota</taxon>
        <taxon>Actinomycetes</taxon>
        <taxon>Pseudonocardiales</taxon>
        <taxon>Pseudonocardiaceae</taxon>
        <taxon>Kibdelosporangium</taxon>
    </lineage>
</organism>
<keyword evidence="1" id="KW-0472">Membrane</keyword>
<evidence type="ECO:0000313" key="3">
    <source>
        <dbReference type="Proteomes" id="UP001521150"/>
    </source>
</evidence>
<dbReference type="Proteomes" id="UP001521150">
    <property type="component" value="Unassembled WGS sequence"/>
</dbReference>
<name>A0ABS8ZT21_9PSEU</name>
<keyword evidence="3" id="KW-1185">Reference proteome</keyword>
<dbReference type="EMBL" id="JAJVCN010000004">
    <property type="protein sequence ID" value="MCE7010851.1"/>
    <property type="molecule type" value="Genomic_DNA"/>
</dbReference>